<name>A0A9P5UG72_9AGAR</name>
<dbReference type="InterPro" id="IPR012340">
    <property type="entry name" value="NA-bd_OB-fold"/>
</dbReference>
<dbReference type="InterPro" id="IPR050191">
    <property type="entry name" value="ATP-dep_DNA_ligase"/>
</dbReference>
<reference evidence="7" key="1">
    <citation type="submission" date="2020-11" db="EMBL/GenBank/DDBJ databases">
        <authorList>
            <consortium name="DOE Joint Genome Institute"/>
            <person name="Ahrendt S."/>
            <person name="Riley R."/>
            <person name="Andreopoulos W."/>
            <person name="Labutti K."/>
            <person name="Pangilinan J."/>
            <person name="Ruiz-Duenas F.J."/>
            <person name="Barrasa J.M."/>
            <person name="Sanchez-Garcia M."/>
            <person name="Camarero S."/>
            <person name="Miyauchi S."/>
            <person name="Serrano A."/>
            <person name="Linde D."/>
            <person name="Babiker R."/>
            <person name="Drula E."/>
            <person name="Ayuso-Fernandez I."/>
            <person name="Pacheco R."/>
            <person name="Padilla G."/>
            <person name="Ferreira P."/>
            <person name="Barriuso J."/>
            <person name="Kellner H."/>
            <person name="Castanera R."/>
            <person name="Alfaro M."/>
            <person name="Ramirez L."/>
            <person name="Pisabarro A.G."/>
            <person name="Kuo A."/>
            <person name="Tritt A."/>
            <person name="Lipzen A."/>
            <person name="He G."/>
            <person name="Yan M."/>
            <person name="Ng V."/>
            <person name="Cullen D."/>
            <person name="Martin F."/>
            <person name="Rosso M.-N."/>
            <person name="Henrissat B."/>
            <person name="Hibbett D."/>
            <person name="Martinez A.T."/>
            <person name="Grigoriev I.V."/>
        </authorList>
    </citation>
    <scope>NUCLEOTIDE SEQUENCE</scope>
    <source>
        <strain evidence="7">AH 40177</strain>
    </source>
</reference>
<dbReference type="Proteomes" id="UP000772434">
    <property type="component" value="Unassembled WGS sequence"/>
</dbReference>
<evidence type="ECO:0000256" key="1">
    <source>
        <dbReference type="ARBA" id="ARBA00007572"/>
    </source>
</evidence>
<feature type="domain" description="ATP-dependent DNA ligase family profile" evidence="6">
    <location>
        <begin position="424"/>
        <end position="560"/>
    </location>
</feature>
<dbReference type="GO" id="GO:0005524">
    <property type="term" value="F:ATP binding"/>
    <property type="evidence" value="ECO:0007669"/>
    <property type="project" value="UniProtKB-KW"/>
</dbReference>
<dbReference type="GO" id="GO:0006310">
    <property type="term" value="P:DNA recombination"/>
    <property type="evidence" value="ECO:0007669"/>
    <property type="project" value="InterPro"/>
</dbReference>
<dbReference type="Pfam" id="PF04675">
    <property type="entry name" value="DNA_ligase_A_N"/>
    <property type="match status" value="1"/>
</dbReference>
<feature type="region of interest" description="Disordered" evidence="5">
    <location>
        <begin position="761"/>
        <end position="847"/>
    </location>
</feature>
<evidence type="ECO:0000256" key="3">
    <source>
        <dbReference type="ARBA" id="ARBA00022741"/>
    </source>
</evidence>
<dbReference type="GO" id="GO:0003910">
    <property type="term" value="F:DNA ligase (ATP) activity"/>
    <property type="evidence" value="ECO:0007669"/>
    <property type="project" value="InterPro"/>
</dbReference>
<dbReference type="Gene3D" id="2.40.50.140">
    <property type="entry name" value="Nucleic acid-binding proteins"/>
    <property type="match status" value="1"/>
</dbReference>
<organism evidence="7 8">
    <name type="scientific">Rhodocollybia butyracea</name>
    <dbReference type="NCBI Taxonomy" id="206335"/>
    <lineage>
        <taxon>Eukaryota</taxon>
        <taxon>Fungi</taxon>
        <taxon>Dikarya</taxon>
        <taxon>Basidiomycota</taxon>
        <taxon>Agaricomycotina</taxon>
        <taxon>Agaricomycetes</taxon>
        <taxon>Agaricomycetidae</taxon>
        <taxon>Agaricales</taxon>
        <taxon>Marasmiineae</taxon>
        <taxon>Omphalotaceae</taxon>
        <taxon>Rhodocollybia</taxon>
    </lineage>
</organism>
<dbReference type="Gene3D" id="1.10.3260.10">
    <property type="entry name" value="DNA ligase, ATP-dependent, N-terminal domain"/>
    <property type="match status" value="1"/>
</dbReference>
<comment type="similarity">
    <text evidence="1">Belongs to the ATP-dependent DNA ligase family.</text>
</comment>
<accession>A0A9P5UG72</accession>
<dbReference type="PROSITE" id="PS00333">
    <property type="entry name" value="DNA_LIGASE_A2"/>
    <property type="match status" value="1"/>
</dbReference>
<dbReference type="InterPro" id="IPR012310">
    <property type="entry name" value="DNA_ligase_ATP-dep_cent"/>
</dbReference>
<feature type="compositionally biased region" description="Low complexity" evidence="5">
    <location>
        <begin position="888"/>
        <end position="899"/>
    </location>
</feature>
<dbReference type="GO" id="GO:0005634">
    <property type="term" value="C:nucleus"/>
    <property type="evidence" value="ECO:0007669"/>
    <property type="project" value="TreeGrafter"/>
</dbReference>
<keyword evidence="2" id="KW-0436">Ligase</keyword>
<dbReference type="OrthoDB" id="7482721at2759"/>
<evidence type="ECO:0000313" key="7">
    <source>
        <dbReference type="EMBL" id="KAF9078049.1"/>
    </source>
</evidence>
<dbReference type="GO" id="GO:0006281">
    <property type="term" value="P:DNA repair"/>
    <property type="evidence" value="ECO:0007669"/>
    <property type="project" value="InterPro"/>
</dbReference>
<evidence type="ECO:0000256" key="4">
    <source>
        <dbReference type="ARBA" id="ARBA00022840"/>
    </source>
</evidence>
<evidence type="ECO:0000256" key="2">
    <source>
        <dbReference type="ARBA" id="ARBA00022598"/>
    </source>
</evidence>
<keyword evidence="3" id="KW-0547">Nucleotide-binding</keyword>
<keyword evidence="8" id="KW-1185">Reference proteome</keyword>
<evidence type="ECO:0000313" key="8">
    <source>
        <dbReference type="Proteomes" id="UP000772434"/>
    </source>
</evidence>
<dbReference type="SUPFAM" id="SSF56091">
    <property type="entry name" value="DNA ligase/mRNA capping enzyme, catalytic domain"/>
    <property type="match status" value="1"/>
</dbReference>
<dbReference type="EMBL" id="JADNRY010000002">
    <property type="protein sequence ID" value="KAF9078049.1"/>
    <property type="molecule type" value="Genomic_DNA"/>
</dbReference>
<dbReference type="InterPro" id="IPR016059">
    <property type="entry name" value="DNA_ligase_ATP-dep_CS"/>
</dbReference>
<dbReference type="PANTHER" id="PTHR45674">
    <property type="entry name" value="DNA LIGASE 1/3 FAMILY MEMBER"/>
    <property type="match status" value="1"/>
</dbReference>
<proteinExistence type="inferred from homology"/>
<comment type="caution">
    <text evidence="7">The sequence shown here is derived from an EMBL/GenBank/DDBJ whole genome shotgun (WGS) entry which is preliminary data.</text>
</comment>
<gene>
    <name evidence="7" type="ORF">BDP27DRAFT_1310675</name>
</gene>
<keyword evidence="4" id="KW-0067">ATP-binding</keyword>
<evidence type="ECO:0000256" key="5">
    <source>
        <dbReference type="SAM" id="MobiDB-lite"/>
    </source>
</evidence>
<dbReference type="Gene3D" id="3.30.470.30">
    <property type="entry name" value="DNA ligase/mRNA capping enzyme"/>
    <property type="match status" value="1"/>
</dbReference>
<dbReference type="Pfam" id="PF01068">
    <property type="entry name" value="DNA_ligase_A_M"/>
    <property type="match status" value="1"/>
</dbReference>
<protein>
    <recommendedName>
        <fullName evidence="6">ATP-dependent DNA ligase family profile domain-containing protein</fullName>
    </recommendedName>
</protein>
<dbReference type="InterPro" id="IPR012308">
    <property type="entry name" value="DNA_ligase_ATP-dep_N"/>
</dbReference>
<dbReference type="GO" id="GO:0003677">
    <property type="term" value="F:DNA binding"/>
    <property type="evidence" value="ECO:0007669"/>
    <property type="project" value="InterPro"/>
</dbReference>
<feature type="region of interest" description="Disordered" evidence="5">
    <location>
        <begin position="389"/>
        <end position="410"/>
    </location>
</feature>
<feature type="compositionally biased region" description="Basic and acidic residues" evidence="5">
    <location>
        <begin position="761"/>
        <end position="780"/>
    </location>
</feature>
<feature type="region of interest" description="Disordered" evidence="5">
    <location>
        <begin position="872"/>
        <end position="930"/>
    </location>
</feature>
<feature type="compositionally biased region" description="Basic and acidic residues" evidence="5">
    <location>
        <begin position="797"/>
        <end position="808"/>
    </location>
</feature>
<dbReference type="PROSITE" id="PS50160">
    <property type="entry name" value="DNA_LIGASE_A3"/>
    <property type="match status" value="1"/>
</dbReference>
<dbReference type="InterPro" id="IPR036599">
    <property type="entry name" value="DNA_ligase_N_sf"/>
</dbReference>
<dbReference type="PANTHER" id="PTHR45674:SF12">
    <property type="entry name" value="ATP DEPENDENT DNA LIGASE DOMAIN-CONTAINING PROTEIN"/>
    <property type="match status" value="1"/>
</dbReference>
<evidence type="ECO:0000259" key="6">
    <source>
        <dbReference type="PROSITE" id="PS50160"/>
    </source>
</evidence>
<dbReference type="GO" id="GO:1903461">
    <property type="term" value="P:Okazaki fragment processing involved in mitotic DNA replication"/>
    <property type="evidence" value="ECO:0007669"/>
    <property type="project" value="TreeGrafter"/>
</dbReference>
<sequence length="1064" mass="121744">MTEPIKFFRFVELVREIQKKSKPRSNAQRKITDRTKSRFPALDVFKEFTREVQSKHLLPGTTSVIFRFLFPEEDHRRKFGLRNRLVHEIADALCIGEDAVKELEELEGYPGNQVCNLLAVRHSPDKDYKGNLDIFQVDELLNELASTSPWSHVSFSKKNLNRSFNRNRKDILKSLYRFMSPYEAAVLTQIIAKDLRGLLYQTESDPTAALRDYNTKAIKLLTKEDAMFGWDPSNRMNRSYRARWDIDAAAKAFESGQQVGPKVGFQIAVPKSQKGRSCKHALSFFSNSSQVWAETKFDGERTQIHVNIAHGHKPRITIFSKSKRDSTSDRVAVHPIILECLGLTGKPGVEPRITKNIILDAEMVALEGTKILEFWRIRRLVRETAEGVRASRRGMRRDQDEDDLDSDVSESSLVSNAAGQHLGLVFFDIMYLEDDFLVQEPYERRRDILENVIITDPGKAMLADRWLIDLEEHCHGSPSDYDEAGDKLDEDEENDGQCDAARLALHRIFAQRLALGEEGLVLKAADSEYNEFRKPWVKLKKDYIEGLGDAVDLVLLAGAHVPDRALELRAPRSILTTFYVGAQTNKNETDNDLEALPHFYIYFTAAYGLSRVQLEDLNFRIKNGSSIKCSDKLPRDGLNYTYEMYDKLPRPEIMLQEPIAVELYGDRFTVPEESKQYELRWPRITKYYRNNERSWRDCLSLEDLRIQAREAMGRVASEEAAEREMKNTFKHREGDTTTDWGLADRFEERVEMWVDKVAEADKPKRARRGDGKGRTQDTRKASLKQIVPPSSKRRKASLHDDSKIESPTKKRKNNDSDEDEDIPKNLAGWNLPRPTRNSGLDDHQPPNVVVQKRMTGPLGNTTNTVMSAFIESQPTRISQPRRDENSHPSTFPTFPSTPTKSCELKQAQYPSPPTSPAKPGQPSGCAVNESERPPVSFRVDPFFEGAAFWTPVLKVKRPDLRSVKAVVNHRTTLNSLHAFLIACRWQQGKGISPQEAPPTRGIVFLDLDDENGPLWMKSLLKEVDYYGSRWKTTDEPRVAIWIFDRRSEIQTGEDITAKALHVFR</sequence>
<dbReference type="AlphaFoldDB" id="A0A9P5UG72"/>
<dbReference type="GO" id="GO:0005739">
    <property type="term" value="C:mitochondrion"/>
    <property type="evidence" value="ECO:0007669"/>
    <property type="project" value="TreeGrafter"/>
</dbReference>